<organism evidence="1 2">
    <name type="scientific">Rhizobium quercicola</name>
    <dbReference type="NCBI Taxonomy" id="2901226"/>
    <lineage>
        <taxon>Bacteria</taxon>
        <taxon>Pseudomonadati</taxon>
        <taxon>Pseudomonadota</taxon>
        <taxon>Alphaproteobacteria</taxon>
        <taxon>Hyphomicrobiales</taxon>
        <taxon>Rhizobiaceae</taxon>
        <taxon>Rhizobium/Agrobacterium group</taxon>
        <taxon>Rhizobium</taxon>
    </lineage>
</organism>
<accession>A0A9X1NQS7</accession>
<comment type="caution">
    <text evidence="1">The sequence shown here is derived from an EMBL/GenBank/DDBJ whole genome shotgun (WGS) entry which is preliminary data.</text>
</comment>
<keyword evidence="2" id="KW-1185">Reference proteome</keyword>
<proteinExistence type="predicted"/>
<name>A0A9X1NQS7_9HYPH</name>
<dbReference type="Proteomes" id="UP001139089">
    <property type="component" value="Unassembled WGS sequence"/>
</dbReference>
<sequence>MTASEIERLEQAARSVFGHDDGDTVIVEEKPSLTDRMRAFFQKRLPARTLPAPGV</sequence>
<dbReference type="AlphaFoldDB" id="A0A9X1NQS7"/>
<reference evidence="1" key="1">
    <citation type="submission" date="2021-12" db="EMBL/GenBank/DDBJ databases">
        <authorList>
            <person name="Li Y."/>
        </authorList>
    </citation>
    <scope>NUCLEOTIDE SEQUENCE</scope>
    <source>
        <strain evidence="1">DKSPLA3</strain>
    </source>
</reference>
<protein>
    <submittedName>
        <fullName evidence="1">Uncharacterized protein</fullName>
    </submittedName>
</protein>
<evidence type="ECO:0000313" key="1">
    <source>
        <dbReference type="EMBL" id="MCD7109215.1"/>
    </source>
</evidence>
<gene>
    <name evidence="1" type="ORF">LRX75_09170</name>
</gene>
<evidence type="ECO:0000313" key="2">
    <source>
        <dbReference type="Proteomes" id="UP001139089"/>
    </source>
</evidence>
<dbReference type="EMBL" id="JAJOZR010000005">
    <property type="protein sequence ID" value="MCD7109215.1"/>
    <property type="molecule type" value="Genomic_DNA"/>
</dbReference>
<dbReference type="RefSeq" id="WP_231813657.1">
    <property type="nucleotide sequence ID" value="NZ_JAJOZR010000005.1"/>
</dbReference>